<keyword evidence="5 7" id="KW-1133">Transmembrane helix</keyword>
<dbReference type="InterPro" id="IPR011701">
    <property type="entry name" value="MFS"/>
</dbReference>
<feature type="transmembrane region" description="Helical" evidence="7">
    <location>
        <begin position="381"/>
        <end position="404"/>
    </location>
</feature>
<keyword evidence="6 7" id="KW-0472">Membrane</keyword>
<feature type="transmembrane region" description="Helical" evidence="7">
    <location>
        <begin position="289"/>
        <end position="307"/>
    </location>
</feature>
<dbReference type="PROSITE" id="PS50850">
    <property type="entry name" value="MFS"/>
    <property type="match status" value="1"/>
</dbReference>
<dbReference type="PANTHER" id="PTHR23517">
    <property type="entry name" value="RESISTANCE PROTEIN MDTM, PUTATIVE-RELATED-RELATED"/>
    <property type="match status" value="1"/>
</dbReference>
<comment type="subcellular location">
    <subcellularLocation>
        <location evidence="1">Cell membrane</location>
        <topology evidence="1">Multi-pass membrane protein</topology>
    </subcellularLocation>
</comment>
<feature type="transmembrane region" description="Helical" evidence="7">
    <location>
        <begin position="55"/>
        <end position="78"/>
    </location>
</feature>
<dbReference type="OrthoDB" id="56516at2"/>
<keyword evidence="4 7" id="KW-0812">Transmembrane</keyword>
<feature type="transmembrane region" description="Helical" evidence="7">
    <location>
        <begin position="257"/>
        <end position="277"/>
    </location>
</feature>
<feature type="transmembrane region" description="Helical" evidence="7">
    <location>
        <begin position="114"/>
        <end position="137"/>
    </location>
</feature>
<evidence type="ECO:0000313" key="10">
    <source>
        <dbReference type="Proteomes" id="UP000032633"/>
    </source>
</evidence>
<accession>A0A0D5NLJ0</accession>
<dbReference type="RefSeq" id="WP_045671221.1">
    <property type="nucleotide sequence ID" value="NZ_CP011058.1"/>
</dbReference>
<evidence type="ECO:0000256" key="7">
    <source>
        <dbReference type="SAM" id="Phobius"/>
    </source>
</evidence>
<feature type="transmembrane region" description="Helical" evidence="7">
    <location>
        <begin position="177"/>
        <end position="197"/>
    </location>
</feature>
<proteinExistence type="predicted"/>
<evidence type="ECO:0000256" key="4">
    <source>
        <dbReference type="ARBA" id="ARBA00022692"/>
    </source>
</evidence>
<reference evidence="10" key="2">
    <citation type="submission" date="2015-03" db="EMBL/GenBank/DDBJ databases">
        <title>Genome sequence of Paenibacillus beijingensis strain DSM 24997T.</title>
        <authorList>
            <person name="Kwak Y."/>
            <person name="Shin J.-H."/>
        </authorList>
    </citation>
    <scope>NUCLEOTIDE SEQUENCE [LARGE SCALE GENOMIC DNA]</scope>
    <source>
        <strain evidence="10">DSM 24997</strain>
    </source>
</reference>
<dbReference type="STRING" id="1126833.VN24_16105"/>
<dbReference type="CDD" id="cd17329">
    <property type="entry name" value="MFS_MdtH_MDR_like"/>
    <property type="match status" value="1"/>
</dbReference>
<evidence type="ECO:0000256" key="6">
    <source>
        <dbReference type="ARBA" id="ARBA00023136"/>
    </source>
</evidence>
<dbReference type="Proteomes" id="UP000032633">
    <property type="component" value="Chromosome"/>
</dbReference>
<reference evidence="9 10" key="1">
    <citation type="journal article" date="2015" name="J. Biotechnol.">
        <title>Complete genome sequence of Paenibacillus beijingensis 7188(T) (=DSM 24997(T)), a novel rhizobacterium from jujube garden soil.</title>
        <authorList>
            <person name="Kwak Y."/>
            <person name="Shin J.H."/>
        </authorList>
    </citation>
    <scope>NUCLEOTIDE SEQUENCE [LARGE SCALE GENOMIC DNA]</scope>
    <source>
        <strain evidence="9 10">DSM 24997</strain>
    </source>
</reference>
<evidence type="ECO:0000259" key="8">
    <source>
        <dbReference type="PROSITE" id="PS50850"/>
    </source>
</evidence>
<feature type="domain" description="Major facilitator superfamily (MFS) profile" evidence="8">
    <location>
        <begin position="23"/>
        <end position="410"/>
    </location>
</feature>
<dbReference type="PANTHER" id="PTHR23517:SF2">
    <property type="entry name" value="MULTIDRUG RESISTANCE PROTEIN MDTH"/>
    <property type="match status" value="1"/>
</dbReference>
<dbReference type="GO" id="GO:0005886">
    <property type="term" value="C:plasma membrane"/>
    <property type="evidence" value="ECO:0007669"/>
    <property type="project" value="UniProtKB-SubCell"/>
</dbReference>
<feature type="transmembrane region" description="Helical" evidence="7">
    <location>
        <begin position="344"/>
        <end position="369"/>
    </location>
</feature>
<dbReference type="Gene3D" id="1.20.1250.20">
    <property type="entry name" value="MFS general substrate transporter like domains"/>
    <property type="match status" value="1"/>
</dbReference>
<dbReference type="KEGG" id="pbj:VN24_16105"/>
<keyword evidence="10" id="KW-1185">Reference proteome</keyword>
<dbReference type="InterPro" id="IPR020846">
    <property type="entry name" value="MFS_dom"/>
</dbReference>
<organism evidence="9 10">
    <name type="scientific">Paenibacillus beijingensis</name>
    <dbReference type="NCBI Taxonomy" id="1126833"/>
    <lineage>
        <taxon>Bacteria</taxon>
        <taxon>Bacillati</taxon>
        <taxon>Bacillota</taxon>
        <taxon>Bacilli</taxon>
        <taxon>Bacillales</taxon>
        <taxon>Paenibacillaceae</taxon>
        <taxon>Paenibacillus</taxon>
    </lineage>
</organism>
<evidence type="ECO:0000256" key="3">
    <source>
        <dbReference type="ARBA" id="ARBA00022475"/>
    </source>
</evidence>
<feature type="transmembrane region" description="Helical" evidence="7">
    <location>
        <begin position="218"/>
        <end position="237"/>
    </location>
</feature>
<dbReference type="InterPro" id="IPR036259">
    <property type="entry name" value="MFS_trans_sf"/>
</dbReference>
<evidence type="ECO:0000313" key="9">
    <source>
        <dbReference type="EMBL" id="AJY75793.1"/>
    </source>
</evidence>
<evidence type="ECO:0000256" key="1">
    <source>
        <dbReference type="ARBA" id="ARBA00004651"/>
    </source>
</evidence>
<dbReference type="AlphaFoldDB" id="A0A0D5NLJ0"/>
<feature type="transmembrane region" description="Helical" evidence="7">
    <location>
        <begin position="90"/>
        <end position="108"/>
    </location>
</feature>
<protein>
    <recommendedName>
        <fullName evidence="8">Major facilitator superfamily (MFS) profile domain-containing protein</fullName>
    </recommendedName>
</protein>
<dbReference type="EMBL" id="CP011058">
    <property type="protein sequence ID" value="AJY75793.1"/>
    <property type="molecule type" value="Genomic_DNA"/>
</dbReference>
<dbReference type="Pfam" id="PF07690">
    <property type="entry name" value="MFS_1"/>
    <property type="match status" value="1"/>
</dbReference>
<evidence type="ECO:0000256" key="2">
    <source>
        <dbReference type="ARBA" id="ARBA00022448"/>
    </source>
</evidence>
<keyword evidence="2" id="KW-0813">Transport</keyword>
<dbReference type="PATRIC" id="fig|1126833.4.peg.3528"/>
<keyword evidence="3" id="KW-1003">Cell membrane</keyword>
<feature type="transmembrane region" description="Helical" evidence="7">
    <location>
        <begin position="149"/>
        <end position="171"/>
    </location>
</feature>
<dbReference type="GO" id="GO:0022857">
    <property type="term" value="F:transmembrane transporter activity"/>
    <property type="evidence" value="ECO:0007669"/>
    <property type="project" value="InterPro"/>
</dbReference>
<feature type="transmembrane region" description="Helical" evidence="7">
    <location>
        <begin position="313"/>
        <end position="332"/>
    </location>
</feature>
<dbReference type="HOGENOM" id="CLU_001265_10_11_9"/>
<dbReference type="InterPro" id="IPR050171">
    <property type="entry name" value="MFS_Transporters"/>
</dbReference>
<name>A0A0D5NLJ0_9BACL</name>
<gene>
    <name evidence="9" type="ORF">VN24_16105</name>
</gene>
<feature type="transmembrane region" description="Helical" evidence="7">
    <location>
        <begin position="20"/>
        <end position="49"/>
    </location>
</feature>
<dbReference type="SUPFAM" id="SSF103473">
    <property type="entry name" value="MFS general substrate transporter"/>
    <property type="match status" value="1"/>
</dbReference>
<sequence length="410" mass="44023">MHNDLQTKQGTRQAAEQSLFAPALLVMYADTFMIAVGFFMFVPILGYYFINELGWSAALSGGVLAISGVTQQGFKFLCGVFADRIGYKRAILLGLVTRVAGFALYGAVSDPAGYAAAAFLSGLGGALFHPASYAAYVRLTGPAGKSRIFAIREMLSNTGFIVGPIVGMYLLGFNFRTVSFTAAGLFAATAVLSWLLLPAMERRSSVDGALLRVLRRIIRDRTFLLFNGLQMGVWALNSQLYLAVPVQAESALSDPASIVYLYTAGAVFMVLFQLPLIRLLNERCPSNRILACGTLILGIGLFSLGFATSGPLLLLSVLIFMLGQMIVVPTLNQIISDFADERDFASYFGFSGIGLAIGGFLGSSGAGYLYDLASQHPEHPFFAWLPWAAHLLLAALLFGGLLAIGKRIRA</sequence>
<evidence type="ECO:0000256" key="5">
    <source>
        <dbReference type="ARBA" id="ARBA00022989"/>
    </source>
</evidence>